<name>A0A2P6R9W9_ROSCH</name>
<evidence type="ECO:0000256" key="5">
    <source>
        <dbReference type="RuleBase" id="RU003682"/>
    </source>
</evidence>
<keyword evidence="2 5" id="KW-0479">Metal-binding</keyword>
<dbReference type="GO" id="GO:0046872">
    <property type="term" value="F:metal ion binding"/>
    <property type="evidence" value="ECO:0007669"/>
    <property type="project" value="UniProtKB-KW"/>
</dbReference>
<dbReference type="Gene3D" id="2.60.120.330">
    <property type="entry name" value="B-lactam Antibiotic, Isopenicillin N Synthase, Chain"/>
    <property type="match status" value="1"/>
</dbReference>
<protein>
    <submittedName>
        <fullName evidence="7">Putative codeine 3-O-demethylase</fullName>
        <ecNumber evidence="7">1.14.11.32</ecNumber>
    </submittedName>
</protein>
<keyword evidence="5 7" id="KW-0560">Oxidoreductase</keyword>
<reference evidence="7 8" key="1">
    <citation type="journal article" date="2018" name="Nat. Genet.">
        <title>The Rosa genome provides new insights in the design of modern roses.</title>
        <authorList>
            <person name="Bendahmane M."/>
        </authorList>
    </citation>
    <scope>NUCLEOTIDE SEQUENCE [LARGE SCALE GENOMIC DNA]</scope>
    <source>
        <strain evidence="8">cv. Old Blush</strain>
    </source>
</reference>
<proteinExistence type="inferred from homology"/>
<evidence type="ECO:0000313" key="8">
    <source>
        <dbReference type="Proteomes" id="UP000238479"/>
    </source>
</evidence>
<dbReference type="Proteomes" id="UP000238479">
    <property type="component" value="Chromosome 3"/>
</dbReference>
<evidence type="ECO:0000313" key="7">
    <source>
        <dbReference type="EMBL" id="PRQ43227.1"/>
    </source>
</evidence>
<evidence type="ECO:0000256" key="3">
    <source>
        <dbReference type="ARBA" id="ARBA00022896"/>
    </source>
</evidence>
<keyword evidence="8" id="KW-1185">Reference proteome</keyword>
<dbReference type="GO" id="GO:0031418">
    <property type="term" value="F:L-ascorbic acid binding"/>
    <property type="evidence" value="ECO:0007669"/>
    <property type="project" value="UniProtKB-KW"/>
</dbReference>
<dbReference type="InterPro" id="IPR005123">
    <property type="entry name" value="Oxoglu/Fe-dep_dioxygenase_dom"/>
</dbReference>
<organism evidence="7 8">
    <name type="scientific">Rosa chinensis</name>
    <name type="common">China rose</name>
    <dbReference type="NCBI Taxonomy" id="74649"/>
    <lineage>
        <taxon>Eukaryota</taxon>
        <taxon>Viridiplantae</taxon>
        <taxon>Streptophyta</taxon>
        <taxon>Embryophyta</taxon>
        <taxon>Tracheophyta</taxon>
        <taxon>Spermatophyta</taxon>
        <taxon>Magnoliopsida</taxon>
        <taxon>eudicotyledons</taxon>
        <taxon>Gunneridae</taxon>
        <taxon>Pentapetalae</taxon>
        <taxon>rosids</taxon>
        <taxon>fabids</taxon>
        <taxon>Rosales</taxon>
        <taxon>Rosaceae</taxon>
        <taxon>Rosoideae</taxon>
        <taxon>Rosoideae incertae sedis</taxon>
        <taxon>Rosa</taxon>
    </lineage>
</organism>
<keyword evidence="7" id="KW-0489">Methyltransferase</keyword>
<comment type="caution">
    <text evidence="7">The sequence shown here is derived from an EMBL/GenBank/DDBJ whole genome shotgun (WGS) entry which is preliminary data.</text>
</comment>
<dbReference type="PANTHER" id="PTHR47991">
    <property type="entry name" value="OXOGLUTARATE/IRON-DEPENDENT DIOXYGENASE"/>
    <property type="match status" value="1"/>
</dbReference>
<keyword evidence="3" id="KW-0847">Vitamin C</keyword>
<evidence type="ECO:0000256" key="1">
    <source>
        <dbReference type="ARBA" id="ARBA00008056"/>
    </source>
</evidence>
<dbReference type="Pfam" id="PF03171">
    <property type="entry name" value="2OG-FeII_Oxy"/>
    <property type="match status" value="1"/>
</dbReference>
<dbReference type="Pfam" id="PF14226">
    <property type="entry name" value="DIOX_N"/>
    <property type="match status" value="1"/>
</dbReference>
<dbReference type="InterPro" id="IPR044861">
    <property type="entry name" value="IPNS-like_FE2OG_OXY"/>
</dbReference>
<dbReference type="InterPro" id="IPR027443">
    <property type="entry name" value="IPNS-like_sf"/>
</dbReference>
<dbReference type="PROSITE" id="PS51471">
    <property type="entry name" value="FE2OG_OXY"/>
    <property type="match status" value="1"/>
</dbReference>
<dbReference type="GO" id="GO:0102805">
    <property type="term" value="F:codeine O-demethylase activity"/>
    <property type="evidence" value="ECO:0007669"/>
    <property type="project" value="UniProtKB-EC"/>
</dbReference>
<accession>A0A2P6R9W9</accession>
<evidence type="ECO:0000259" key="6">
    <source>
        <dbReference type="PROSITE" id="PS51471"/>
    </source>
</evidence>
<feature type="domain" description="Fe2OG dioxygenase" evidence="6">
    <location>
        <begin position="136"/>
        <end position="236"/>
    </location>
</feature>
<gene>
    <name evidence="7" type="ORF">RchiOBHm_Chr3g0466171</name>
</gene>
<dbReference type="InterPro" id="IPR026992">
    <property type="entry name" value="DIOX_N"/>
</dbReference>
<sequence>MLPSLCVRFDFRCCTISIVMVNHGVATELMKGMKDYAQKFFELPLEEKNKIAIPPNDIQGYGHSHSDQILDWSDKLVLIVHPHHYRKLEVWPATPFKEAIEAYSSEVKRVGEELLRFMSLIMGMEKDAFLGLHQELVQPMSVAYYPQCYLPDKVLGLGPHSDKGTIGILMQEDDVTGLQIKHEGKWVPIKPIPDTLVVNVGDMMEIWSNGKYKSIEHRVVTNESKARISCSTFYLPRHDVEIEPLDQMVLESPGSLPMYKKVKYGDYLRQTKHMRFEGKAHVIKVAKLNW</sequence>
<keyword evidence="4 5" id="KW-0408">Iron</keyword>
<dbReference type="Gramene" id="PRQ43227">
    <property type="protein sequence ID" value="PRQ43227"/>
    <property type="gene ID" value="RchiOBHm_Chr3g0466171"/>
</dbReference>
<dbReference type="GO" id="GO:0032259">
    <property type="term" value="P:methylation"/>
    <property type="evidence" value="ECO:0007669"/>
    <property type="project" value="UniProtKB-KW"/>
</dbReference>
<dbReference type="AlphaFoldDB" id="A0A2P6R9W9"/>
<dbReference type="InterPro" id="IPR050295">
    <property type="entry name" value="Plant_2OG-oxidoreductases"/>
</dbReference>
<dbReference type="FunFam" id="2.60.120.330:FF:000079">
    <property type="entry name" value="Protein SRG1"/>
    <property type="match status" value="1"/>
</dbReference>
<evidence type="ECO:0000256" key="4">
    <source>
        <dbReference type="ARBA" id="ARBA00023004"/>
    </source>
</evidence>
<evidence type="ECO:0000256" key="2">
    <source>
        <dbReference type="ARBA" id="ARBA00022723"/>
    </source>
</evidence>
<dbReference type="GO" id="GO:0008168">
    <property type="term" value="F:methyltransferase activity"/>
    <property type="evidence" value="ECO:0007669"/>
    <property type="project" value="UniProtKB-KW"/>
</dbReference>
<dbReference type="EMBL" id="PDCK01000041">
    <property type="protein sequence ID" value="PRQ43227.1"/>
    <property type="molecule type" value="Genomic_DNA"/>
</dbReference>
<keyword evidence="7" id="KW-0808">Transferase</keyword>
<dbReference type="EC" id="1.14.11.32" evidence="7"/>
<comment type="similarity">
    <text evidence="1 5">Belongs to the iron/ascorbate-dependent oxidoreductase family.</text>
</comment>
<dbReference type="SUPFAM" id="SSF51197">
    <property type="entry name" value="Clavaminate synthase-like"/>
    <property type="match status" value="1"/>
</dbReference>